<reference evidence="1" key="1">
    <citation type="submission" date="2020-11" db="EMBL/GenBank/DDBJ databases">
        <authorList>
            <person name="Whitehead M."/>
        </authorList>
    </citation>
    <scope>NUCLEOTIDE SEQUENCE</scope>
    <source>
        <strain evidence="1">EGII</strain>
    </source>
</reference>
<evidence type="ECO:0000313" key="2">
    <source>
        <dbReference type="Proteomes" id="UP000606786"/>
    </source>
</evidence>
<gene>
    <name evidence="1" type="ORF">CCAP1982_LOCUS13103</name>
</gene>
<keyword evidence="2" id="KW-1185">Reference proteome</keyword>
<sequence length="63" mass="7140">MSQSSQNSTGRSSARSAPTCCKTITQILEFLSVRQTCIGIDERTECVMKCEPFCRISTKYWQL</sequence>
<comment type="caution">
    <text evidence="1">The sequence shown here is derived from an EMBL/GenBank/DDBJ whole genome shotgun (WGS) entry which is preliminary data.</text>
</comment>
<organism evidence="1 2">
    <name type="scientific">Ceratitis capitata</name>
    <name type="common">Mediterranean fruit fly</name>
    <name type="synonym">Tephritis capitata</name>
    <dbReference type="NCBI Taxonomy" id="7213"/>
    <lineage>
        <taxon>Eukaryota</taxon>
        <taxon>Metazoa</taxon>
        <taxon>Ecdysozoa</taxon>
        <taxon>Arthropoda</taxon>
        <taxon>Hexapoda</taxon>
        <taxon>Insecta</taxon>
        <taxon>Pterygota</taxon>
        <taxon>Neoptera</taxon>
        <taxon>Endopterygota</taxon>
        <taxon>Diptera</taxon>
        <taxon>Brachycera</taxon>
        <taxon>Muscomorpha</taxon>
        <taxon>Tephritoidea</taxon>
        <taxon>Tephritidae</taxon>
        <taxon>Ceratitis</taxon>
        <taxon>Ceratitis</taxon>
    </lineage>
</organism>
<dbReference type="AlphaFoldDB" id="A0A811V0U4"/>
<name>A0A811V0U4_CERCA</name>
<accession>A0A811V0U4</accession>
<proteinExistence type="predicted"/>
<evidence type="ECO:0000313" key="1">
    <source>
        <dbReference type="EMBL" id="CAD7004710.1"/>
    </source>
</evidence>
<dbReference type="Proteomes" id="UP000606786">
    <property type="component" value="Unassembled WGS sequence"/>
</dbReference>
<protein>
    <submittedName>
        <fullName evidence="1">(Mediterranean fruit fly) hypothetical protein</fullName>
    </submittedName>
</protein>
<dbReference type="EMBL" id="CAJHJT010000034">
    <property type="protein sequence ID" value="CAD7004710.1"/>
    <property type="molecule type" value="Genomic_DNA"/>
</dbReference>